<sequence length="123" mass="13822">MTTDGNSCIAFEIFVSIFELLCYKELLLNLNIYANCIYGSVLNLSVVNLTDAALRHTDRSLRKIDFSIQIQAEALGACINRVKMTFAGGHRDESRVAIHALMHLRRVASGLRIEEVQFKDCLC</sequence>
<keyword evidence="2" id="KW-1185">Reference proteome</keyword>
<accession>A0A195BQJ8</accession>
<reference evidence="1 2" key="1">
    <citation type="submission" date="2015-09" db="EMBL/GenBank/DDBJ databases">
        <title>Atta colombica WGS genome.</title>
        <authorList>
            <person name="Nygaard S."/>
            <person name="Hu H."/>
            <person name="Boomsma J."/>
            <person name="Zhang G."/>
        </authorList>
    </citation>
    <scope>NUCLEOTIDE SEQUENCE [LARGE SCALE GENOMIC DNA]</scope>
    <source>
        <strain evidence="1">Treedump-2</strain>
        <tissue evidence="1">Whole body</tissue>
    </source>
</reference>
<dbReference type="AlphaFoldDB" id="A0A195BQJ8"/>
<dbReference type="EMBL" id="KQ976423">
    <property type="protein sequence ID" value="KYM88846.1"/>
    <property type="molecule type" value="Genomic_DNA"/>
</dbReference>
<gene>
    <name evidence="1" type="ORF">ALC53_02611</name>
</gene>
<evidence type="ECO:0000313" key="2">
    <source>
        <dbReference type="Proteomes" id="UP000078540"/>
    </source>
</evidence>
<name>A0A195BQJ8_9HYME</name>
<protein>
    <submittedName>
        <fullName evidence="1">Uncharacterized protein</fullName>
    </submittedName>
</protein>
<proteinExistence type="predicted"/>
<dbReference type="Proteomes" id="UP000078540">
    <property type="component" value="Unassembled WGS sequence"/>
</dbReference>
<organism evidence="1 2">
    <name type="scientific">Atta colombica</name>
    <dbReference type="NCBI Taxonomy" id="520822"/>
    <lineage>
        <taxon>Eukaryota</taxon>
        <taxon>Metazoa</taxon>
        <taxon>Ecdysozoa</taxon>
        <taxon>Arthropoda</taxon>
        <taxon>Hexapoda</taxon>
        <taxon>Insecta</taxon>
        <taxon>Pterygota</taxon>
        <taxon>Neoptera</taxon>
        <taxon>Endopterygota</taxon>
        <taxon>Hymenoptera</taxon>
        <taxon>Apocrita</taxon>
        <taxon>Aculeata</taxon>
        <taxon>Formicoidea</taxon>
        <taxon>Formicidae</taxon>
        <taxon>Myrmicinae</taxon>
        <taxon>Atta</taxon>
    </lineage>
</organism>
<evidence type="ECO:0000313" key="1">
    <source>
        <dbReference type="EMBL" id="KYM88846.1"/>
    </source>
</evidence>